<protein>
    <submittedName>
        <fullName evidence="1">Uncharacterized protein</fullName>
    </submittedName>
</protein>
<gene>
    <name evidence="1" type="ORF">CEXT_457161</name>
</gene>
<dbReference type="Proteomes" id="UP001054945">
    <property type="component" value="Unassembled WGS sequence"/>
</dbReference>
<evidence type="ECO:0000313" key="1">
    <source>
        <dbReference type="EMBL" id="GIY31390.1"/>
    </source>
</evidence>
<organism evidence="1 2">
    <name type="scientific">Caerostris extrusa</name>
    <name type="common">Bark spider</name>
    <name type="synonym">Caerostris bankana</name>
    <dbReference type="NCBI Taxonomy" id="172846"/>
    <lineage>
        <taxon>Eukaryota</taxon>
        <taxon>Metazoa</taxon>
        <taxon>Ecdysozoa</taxon>
        <taxon>Arthropoda</taxon>
        <taxon>Chelicerata</taxon>
        <taxon>Arachnida</taxon>
        <taxon>Araneae</taxon>
        <taxon>Araneomorphae</taxon>
        <taxon>Entelegynae</taxon>
        <taxon>Araneoidea</taxon>
        <taxon>Araneidae</taxon>
        <taxon>Caerostris</taxon>
    </lineage>
</organism>
<proteinExistence type="predicted"/>
<name>A0AAV4SCJ5_CAEEX</name>
<dbReference type="EMBL" id="BPLR01009373">
    <property type="protein sequence ID" value="GIY31390.1"/>
    <property type="molecule type" value="Genomic_DNA"/>
</dbReference>
<sequence length="140" mass="16305">MELQRSLTECLKRHRKSILSIHAGLSITSVLDSISSSPRSNLSQLREDEKNLFIPEEGNYSLINGAAGFQYELIASVKTYYTENHIEKYEKHRFRDHVSFCSRDVILSEVFQLIVWVIFSHLQSFYCMHCCVSLFFGNFE</sequence>
<dbReference type="AlphaFoldDB" id="A0AAV4SCJ5"/>
<reference evidence="1 2" key="1">
    <citation type="submission" date="2021-06" db="EMBL/GenBank/DDBJ databases">
        <title>Caerostris extrusa draft genome.</title>
        <authorList>
            <person name="Kono N."/>
            <person name="Arakawa K."/>
        </authorList>
    </citation>
    <scope>NUCLEOTIDE SEQUENCE [LARGE SCALE GENOMIC DNA]</scope>
</reference>
<keyword evidence="2" id="KW-1185">Reference proteome</keyword>
<accession>A0AAV4SCJ5</accession>
<evidence type="ECO:0000313" key="2">
    <source>
        <dbReference type="Proteomes" id="UP001054945"/>
    </source>
</evidence>
<comment type="caution">
    <text evidence="1">The sequence shown here is derived from an EMBL/GenBank/DDBJ whole genome shotgun (WGS) entry which is preliminary data.</text>
</comment>